<comment type="caution">
    <text evidence="7">The sequence shown here is derived from an EMBL/GenBank/DDBJ whole genome shotgun (WGS) entry which is preliminary data.</text>
</comment>
<evidence type="ECO:0000256" key="4">
    <source>
        <dbReference type="ARBA" id="ARBA00023136"/>
    </source>
</evidence>
<evidence type="ECO:0000259" key="6">
    <source>
        <dbReference type="Pfam" id="PF00149"/>
    </source>
</evidence>
<dbReference type="InterPro" id="IPR004843">
    <property type="entry name" value="Calcineurin-like_PHP"/>
</dbReference>
<dbReference type="FunFam" id="3.60.21.10:FF:000050">
    <property type="entry name" value="Calcineurin-like metallo-phosphoesterase superfamily protein"/>
    <property type="match status" value="1"/>
</dbReference>
<evidence type="ECO:0000313" key="7">
    <source>
        <dbReference type="EMBL" id="TVU46747.1"/>
    </source>
</evidence>
<dbReference type="PANTHER" id="PTHR13315:SF4">
    <property type="entry name" value="METALLOPHOSPHOESTERASE, ISOFORM E"/>
    <property type="match status" value="1"/>
</dbReference>
<dbReference type="PANTHER" id="PTHR13315">
    <property type="entry name" value="METALLO PHOSPHOESTERASE RELATED"/>
    <property type="match status" value="1"/>
</dbReference>
<reference evidence="7 8" key="1">
    <citation type="journal article" date="2019" name="Sci. Rep.">
        <title>A high-quality genome of Eragrostis curvula grass provides insights into Poaceae evolution and supports new strategies to enhance forage quality.</title>
        <authorList>
            <person name="Carballo J."/>
            <person name="Santos B.A.C.M."/>
            <person name="Zappacosta D."/>
            <person name="Garbus I."/>
            <person name="Selva J.P."/>
            <person name="Gallo C.A."/>
            <person name="Diaz A."/>
            <person name="Albertini E."/>
            <person name="Caccamo M."/>
            <person name="Echenique V."/>
        </authorList>
    </citation>
    <scope>NUCLEOTIDE SEQUENCE [LARGE SCALE GENOMIC DNA]</scope>
    <source>
        <strain evidence="8">cv. Victoria</strain>
        <tissue evidence="7">Leaf</tissue>
    </source>
</reference>
<evidence type="ECO:0000256" key="2">
    <source>
        <dbReference type="ARBA" id="ARBA00022692"/>
    </source>
</evidence>
<dbReference type="Gramene" id="TVU46747">
    <property type="protein sequence ID" value="TVU46747"/>
    <property type="gene ID" value="EJB05_06304"/>
</dbReference>
<evidence type="ECO:0000256" key="3">
    <source>
        <dbReference type="ARBA" id="ARBA00022989"/>
    </source>
</evidence>
<keyword evidence="2 5" id="KW-0812">Transmembrane</keyword>
<sequence length="598" mass="66981">MAAEESSAICKLGRLFRLTEVHLCGEWLAGTSEERVCTRYEGASTEASISQTYFEDLEFVNLMGSLGLPVSFSTNKVKKKTVNKGKKKGIQVPFEEANTQINDVRSNSCCSSETTLGYSELCNDDAEKMLSEGSLFITIVYKLSFRLSSEIFRIFSYLTILFLVSTFHEQNGHVKIAVVADPQLMDSTSLGLPPSSIALQAAEFYTDLNMRRSFQSVVLPFKPDVVLFLGDHFDGGPYMSDEEWQESLSRFKHIFSLNEQRTKSQTPVYYLSGNHDIGYSAFHSVHPEVLSRYGKEFGSRNYKFSAGRVDFVVVDAQTLDGAKQNKEKSSSWDFIKSLSPGNASNPKFLLTHIPLYRPDNTPCGPPRSSPVINQRVSYAAGHQGITYQNYLSKETSDLLLSTLKLVLVLSVHDHDQCTVVHSAPLGQLQRYICQFVFTILLLVFWPTNGISSLPYANELVNFMRLVGAELFSRTKEKDDEDDGEYEMVWDAEGSMHLVKKAVAKAPSASSDSRSIGRGSVVARATARKQHQLEPDSSVFVEMSSEMTSEDGGKLSRPSKSKIRKVLQRMFRVIQSIVVIAALNVPLYMMLLFKDWIDR</sequence>
<dbReference type="GO" id="GO:0005783">
    <property type="term" value="C:endoplasmic reticulum"/>
    <property type="evidence" value="ECO:0007669"/>
    <property type="project" value="TreeGrafter"/>
</dbReference>
<dbReference type="GO" id="GO:0016787">
    <property type="term" value="F:hydrolase activity"/>
    <property type="evidence" value="ECO:0007669"/>
    <property type="project" value="InterPro"/>
</dbReference>
<dbReference type="EMBL" id="RWGY01000004">
    <property type="protein sequence ID" value="TVU46747.1"/>
    <property type="molecule type" value="Genomic_DNA"/>
</dbReference>
<feature type="domain" description="Calcineurin-like phosphoesterase" evidence="6">
    <location>
        <begin position="175"/>
        <end position="370"/>
    </location>
</feature>
<keyword evidence="3 5" id="KW-1133">Transmembrane helix</keyword>
<proteinExistence type="predicted"/>
<dbReference type="InterPro" id="IPR033308">
    <property type="entry name" value="PGAP5/Cdc1/Ted1"/>
</dbReference>
<feature type="non-terminal residue" evidence="7">
    <location>
        <position position="1"/>
    </location>
</feature>
<protein>
    <recommendedName>
        <fullName evidence="6">Calcineurin-like phosphoesterase domain-containing protein</fullName>
    </recommendedName>
</protein>
<dbReference type="GO" id="GO:0006506">
    <property type="term" value="P:GPI anchor biosynthetic process"/>
    <property type="evidence" value="ECO:0007669"/>
    <property type="project" value="InterPro"/>
</dbReference>
<evidence type="ECO:0000256" key="1">
    <source>
        <dbReference type="ARBA" id="ARBA00004141"/>
    </source>
</evidence>
<evidence type="ECO:0000313" key="8">
    <source>
        <dbReference type="Proteomes" id="UP000324897"/>
    </source>
</evidence>
<gene>
    <name evidence="7" type="ORF">EJB05_06304</name>
</gene>
<keyword evidence="8" id="KW-1185">Reference proteome</keyword>
<dbReference type="AlphaFoldDB" id="A0A5J9WFW4"/>
<accession>A0A5J9WFW4</accession>
<dbReference type="Pfam" id="PF00149">
    <property type="entry name" value="Metallophos"/>
    <property type="match status" value="1"/>
</dbReference>
<dbReference type="Proteomes" id="UP000324897">
    <property type="component" value="Chromosome 5"/>
</dbReference>
<dbReference type="GO" id="GO:0016020">
    <property type="term" value="C:membrane"/>
    <property type="evidence" value="ECO:0007669"/>
    <property type="project" value="UniProtKB-SubCell"/>
</dbReference>
<organism evidence="7 8">
    <name type="scientific">Eragrostis curvula</name>
    <name type="common">weeping love grass</name>
    <dbReference type="NCBI Taxonomy" id="38414"/>
    <lineage>
        <taxon>Eukaryota</taxon>
        <taxon>Viridiplantae</taxon>
        <taxon>Streptophyta</taxon>
        <taxon>Embryophyta</taxon>
        <taxon>Tracheophyta</taxon>
        <taxon>Spermatophyta</taxon>
        <taxon>Magnoliopsida</taxon>
        <taxon>Liliopsida</taxon>
        <taxon>Poales</taxon>
        <taxon>Poaceae</taxon>
        <taxon>PACMAD clade</taxon>
        <taxon>Chloridoideae</taxon>
        <taxon>Eragrostideae</taxon>
        <taxon>Eragrostidinae</taxon>
        <taxon>Eragrostis</taxon>
    </lineage>
</organism>
<evidence type="ECO:0000256" key="5">
    <source>
        <dbReference type="SAM" id="Phobius"/>
    </source>
</evidence>
<dbReference type="InterPro" id="IPR029052">
    <property type="entry name" value="Metallo-depent_PP-like"/>
</dbReference>
<feature type="transmembrane region" description="Helical" evidence="5">
    <location>
        <begin position="435"/>
        <end position="456"/>
    </location>
</feature>
<dbReference type="SUPFAM" id="SSF56300">
    <property type="entry name" value="Metallo-dependent phosphatases"/>
    <property type="match status" value="1"/>
</dbReference>
<feature type="transmembrane region" description="Helical" evidence="5">
    <location>
        <begin position="569"/>
        <end position="592"/>
    </location>
</feature>
<comment type="subcellular location">
    <subcellularLocation>
        <location evidence="1">Membrane</location>
        <topology evidence="1">Multi-pass membrane protein</topology>
    </subcellularLocation>
</comment>
<dbReference type="Gene3D" id="3.60.21.10">
    <property type="match status" value="1"/>
</dbReference>
<dbReference type="OrthoDB" id="5977743at2759"/>
<keyword evidence="4 5" id="KW-0472">Membrane</keyword>
<name>A0A5J9WFW4_9POAL</name>